<dbReference type="EMBL" id="AP013549">
    <property type="protein sequence ID" value="BAQ94473.1"/>
    <property type="molecule type" value="Genomic_DNA"/>
</dbReference>
<evidence type="ECO:0008006" key="3">
    <source>
        <dbReference type="Google" id="ProtNLM"/>
    </source>
</evidence>
<organism evidence="1 2">
    <name type="scientific">uncultured phage_MedDCM-OCT-S39-C11</name>
    <dbReference type="NCBI Taxonomy" id="2740805"/>
    <lineage>
        <taxon>Viruses</taxon>
        <taxon>Duplodnaviria</taxon>
        <taxon>Heunggongvirae</taxon>
        <taxon>Uroviricota</taxon>
        <taxon>Caudoviricetes</taxon>
        <taxon>Autographivirales</taxon>
        <taxon>Krakvirus</taxon>
        <taxon>Krakvirus S39C11</taxon>
    </lineage>
</organism>
<proteinExistence type="predicted"/>
<dbReference type="RefSeq" id="YP_009777970.1">
    <property type="nucleotide sequence ID" value="NC_047708.1"/>
</dbReference>
<sequence length="358" mass="38371">MELQEAWRDVIRPTMYRELKTPGNKGVEVVMVEAAGGDTPEPEPERQPITVTTGAAWADLNDYSIGSEVFADVAAYTGGNPDTTTYRYRWQARATADDGWVNGSWTNYNDHAMEVSTTIAEPGQLRFQCQARDTSVDPVEQVNSFAAVKTVDTPAALVISTPVVTGEPIVGYTLTCSEPTVSGGVGPYQLDYFWVDESNAIVWEATYMGNTTKIIDYDLGKTMKCLVTVTDKGYARGESTTVQSNQLGPINRPTLPDYEVYVDGALHDDPSADVGVGINGTVVLEVRPEAVAYPPLDIGYSWQVRNGTGRLSGGTNGTSVMYMAPDSAPAGALVTCTATSNDASDSAYAAEVTILVAE</sequence>
<reference evidence="1 2" key="1">
    <citation type="journal article" date="2013" name="PLoS Genet.">
        <title>Expanding the Marine Virosphere Using Metagenomics.</title>
        <authorList>
            <person name="Mizuno C.M."/>
            <person name="Rodriguez-Valera F."/>
            <person name="Kimes N.E."/>
            <person name="Ghai R."/>
        </authorList>
    </citation>
    <scope>NUCLEOTIDE SEQUENCE [LARGE SCALE GENOMIC DNA]</scope>
    <source>
        <strain evidence="1">UvMED-CGR-U-MedDCM-OCT-S39-C11</strain>
    </source>
</reference>
<keyword evidence="2" id="KW-1185">Reference proteome</keyword>
<name>A0A6S4PGX9_9CAUD</name>
<dbReference type="GeneID" id="55412290"/>
<evidence type="ECO:0000313" key="1">
    <source>
        <dbReference type="EMBL" id="BAQ94473.1"/>
    </source>
</evidence>
<evidence type="ECO:0000313" key="2">
    <source>
        <dbReference type="Proteomes" id="UP000505326"/>
    </source>
</evidence>
<protein>
    <recommendedName>
        <fullName evidence="3">Ig-like domain-containing protein</fullName>
    </recommendedName>
</protein>
<dbReference type="KEGG" id="vg:55412290"/>
<dbReference type="Proteomes" id="UP000505326">
    <property type="component" value="Segment"/>
</dbReference>
<accession>A0A6S4PGX9</accession>